<comment type="caution">
    <text evidence="2">The sequence shown here is derived from an EMBL/GenBank/DDBJ whole genome shotgun (WGS) entry which is preliminary data.</text>
</comment>
<dbReference type="PROSITE" id="PS51340">
    <property type="entry name" value="MOSC"/>
    <property type="match status" value="1"/>
</dbReference>
<dbReference type="Gene3D" id="2.40.33.20">
    <property type="entry name" value="PK beta-barrel domain-like"/>
    <property type="match status" value="1"/>
</dbReference>
<protein>
    <submittedName>
        <fullName evidence="2">MOSC domain-containing protein</fullName>
    </submittedName>
</protein>
<dbReference type="InterPro" id="IPR052353">
    <property type="entry name" value="Benzoxazolinone_Detox_Enz"/>
</dbReference>
<evidence type="ECO:0000259" key="1">
    <source>
        <dbReference type="PROSITE" id="PS51340"/>
    </source>
</evidence>
<dbReference type="Pfam" id="PF03473">
    <property type="entry name" value="MOSC"/>
    <property type="match status" value="1"/>
</dbReference>
<name>A0ABV6B5Q7_9DEIO</name>
<dbReference type="RefSeq" id="WP_380014544.1">
    <property type="nucleotide sequence ID" value="NZ_JBHLYR010000060.1"/>
</dbReference>
<gene>
    <name evidence="2" type="ORF">ACFFLM_19840</name>
</gene>
<dbReference type="EMBL" id="JBHLYR010000060">
    <property type="protein sequence ID" value="MFB9994211.1"/>
    <property type="molecule type" value="Genomic_DNA"/>
</dbReference>
<reference evidence="2 3" key="1">
    <citation type="submission" date="2024-09" db="EMBL/GenBank/DDBJ databases">
        <authorList>
            <person name="Sun Q."/>
            <person name="Mori K."/>
        </authorList>
    </citation>
    <scope>NUCLEOTIDE SEQUENCE [LARGE SCALE GENOMIC DNA]</scope>
    <source>
        <strain evidence="2 3">JCM 13503</strain>
    </source>
</reference>
<dbReference type="InterPro" id="IPR011037">
    <property type="entry name" value="Pyrv_Knase-like_insert_dom_sf"/>
</dbReference>
<organism evidence="2 3">
    <name type="scientific">Deinococcus oregonensis</name>
    <dbReference type="NCBI Taxonomy" id="1805970"/>
    <lineage>
        <taxon>Bacteria</taxon>
        <taxon>Thermotogati</taxon>
        <taxon>Deinococcota</taxon>
        <taxon>Deinococci</taxon>
        <taxon>Deinococcales</taxon>
        <taxon>Deinococcaceae</taxon>
        <taxon>Deinococcus</taxon>
    </lineage>
</organism>
<sequence>MPAPALQILSVNIGQPTALTIGPNSAAPRTEITGIHKKPAAGRVRVGRLGLKDDHVMDTKHHGGPGQAVYVYTQEDYDRWAEILGEPLEPGTFGENLLMAGLESADVRIGERFWVGSTLLEASAARVPCMVLAARMNDLGFVKRFARERRPGFYARVIQEGDIGQGDPVRREAAPEGAPSIVDTFDLWFSESRDPDELRRYLNYPLAERLRTDIEEWLGAVVG</sequence>
<dbReference type="Proteomes" id="UP001589733">
    <property type="component" value="Unassembled WGS sequence"/>
</dbReference>
<evidence type="ECO:0000313" key="3">
    <source>
        <dbReference type="Proteomes" id="UP001589733"/>
    </source>
</evidence>
<evidence type="ECO:0000313" key="2">
    <source>
        <dbReference type="EMBL" id="MFB9994211.1"/>
    </source>
</evidence>
<dbReference type="SUPFAM" id="SSF50800">
    <property type="entry name" value="PK beta-barrel domain-like"/>
    <property type="match status" value="1"/>
</dbReference>
<feature type="domain" description="MOSC" evidence="1">
    <location>
        <begin position="38"/>
        <end position="172"/>
    </location>
</feature>
<accession>A0ABV6B5Q7</accession>
<keyword evidence="3" id="KW-1185">Reference proteome</keyword>
<dbReference type="InterPro" id="IPR005302">
    <property type="entry name" value="MoCF_Sase_C"/>
</dbReference>
<proteinExistence type="predicted"/>
<dbReference type="PANTHER" id="PTHR30212">
    <property type="entry name" value="PROTEIN YIIM"/>
    <property type="match status" value="1"/>
</dbReference>
<dbReference type="PANTHER" id="PTHR30212:SF2">
    <property type="entry name" value="PROTEIN YIIM"/>
    <property type="match status" value="1"/>
</dbReference>